<dbReference type="Proteomes" id="UP000789396">
    <property type="component" value="Unassembled WGS sequence"/>
</dbReference>
<keyword evidence="3" id="KW-1185">Reference proteome</keyword>
<proteinExistence type="predicted"/>
<dbReference type="OrthoDB" id="6359816at2759"/>
<accession>A0A9N9JQS2</accession>
<organism evidence="2 3">
    <name type="scientific">Racocetra fulgida</name>
    <dbReference type="NCBI Taxonomy" id="60492"/>
    <lineage>
        <taxon>Eukaryota</taxon>
        <taxon>Fungi</taxon>
        <taxon>Fungi incertae sedis</taxon>
        <taxon>Mucoromycota</taxon>
        <taxon>Glomeromycotina</taxon>
        <taxon>Glomeromycetes</taxon>
        <taxon>Diversisporales</taxon>
        <taxon>Gigasporaceae</taxon>
        <taxon>Racocetra</taxon>
    </lineage>
</organism>
<feature type="region of interest" description="Disordered" evidence="1">
    <location>
        <begin position="103"/>
        <end position="135"/>
    </location>
</feature>
<evidence type="ECO:0000313" key="2">
    <source>
        <dbReference type="EMBL" id="CAG8791747.1"/>
    </source>
</evidence>
<feature type="compositionally biased region" description="Basic and acidic residues" evidence="1">
    <location>
        <begin position="104"/>
        <end position="118"/>
    </location>
</feature>
<feature type="non-terminal residue" evidence="2">
    <location>
        <position position="243"/>
    </location>
</feature>
<dbReference type="EMBL" id="CAJVPZ010062091">
    <property type="protein sequence ID" value="CAG8791747.1"/>
    <property type="molecule type" value="Genomic_DNA"/>
</dbReference>
<feature type="region of interest" description="Disordered" evidence="1">
    <location>
        <begin position="56"/>
        <end position="79"/>
    </location>
</feature>
<reference evidence="2" key="1">
    <citation type="submission" date="2021-06" db="EMBL/GenBank/DDBJ databases">
        <authorList>
            <person name="Kallberg Y."/>
            <person name="Tangrot J."/>
            <person name="Rosling A."/>
        </authorList>
    </citation>
    <scope>NUCLEOTIDE SEQUENCE</scope>
    <source>
        <strain evidence="2">IN212</strain>
    </source>
</reference>
<name>A0A9N9JQS2_9GLOM</name>
<evidence type="ECO:0000256" key="1">
    <source>
        <dbReference type="SAM" id="MobiDB-lite"/>
    </source>
</evidence>
<dbReference type="AlphaFoldDB" id="A0A9N9JQS2"/>
<evidence type="ECO:0000313" key="3">
    <source>
        <dbReference type="Proteomes" id="UP000789396"/>
    </source>
</evidence>
<comment type="caution">
    <text evidence="2">The sequence shown here is derived from an EMBL/GenBank/DDBJ whole genome shotgun (WGS) entry which is preliminary data.</text>
</comment>
<gene>
    <name evidence="2" type="ORF">RFULGI_LOCUS16811</name>
</gene>
<sequence length="243" mass="28397">GCVESRMISLAECGRLKKRHRDSSENCCKSVEQIIDDRETNTGNSYDVKNVEIKEKKDARMPKKQRPHSEIGSSNFNNSSIDHEIQTTIIHDDNNNARTITLQHKHEHEIPDTDKNQERGTSSRNNPRIDGREVEVDDDDEFYQEFPPGYYHVVNITDCDPQTFSRIYKELAISNVAEVLFSLGHQWMDLKRVCMDYILKHFTAIRDTEGFNRVFDHPEKYSGFSEIARELFRRLKTSEEKEL</sequence>
<dbReference type="Gene3D" id="1.25.40.420">
    <property type="match status" value="1"/>
</dbReference>
<protein>
    <submittedName>
        <fullName evidence="2">19498_t:CDS:1</fullName>
    </submittedName>
</protein>
<dbReference type="CDD" id="cd14733">
    <property type="entry name" value="BACK"/>
    <property type="match status" value="1"/>
</dbReference>